<evidence type="ECO:0000313" key="2">
    <source>
        <dbReference type="Proteomes" id="UP000008311"/>
    </source>
</evidence>
<organism evidence="1 2">
    <name type="scientific">Ricinus communis</name>
    <name type="common">Castor bean</name>
    <dbReference type="NCBI Taxonomy" id="3988"/>
    <lineage>
        <taxon>Eukaryota</taxon>
        <taxon>Viridiplantae</taxon>
        <taxon>Streptophyta</taxon>
        <taxon>Embryophyta</taxon>
        <taxon>Tracheophyta</taxon>
        <taxon>Spermatophyta</taxon>
        <taxon>Magnoliopsida</taxon>
        <taxon>eudicotyledons</taxon>
        <taxon>Gunneridae</taxon>
        <taxon>Pentapetalae</taxon>
        <taxon>rosids</taxon>
        <taxon>fabids</taxon>
        <taxon>Malpighiales</taxon>
        <taxon>Euphorbiaceae</taxon>
        <taxon>Acalyphoideae</taxon>
        <taxon>Acalypheae</taxon>
        <taxon>Ricinus</taxon>
    </lineage>
</organism>
<keyword evidence="2" id="KW-1185">Reference proteome</keyword>
<dbReference type="EMBL" id="EQ973899">
    <property type="protein sequence ID" value="EEF39585.1"/>
    <property type="molecule type" value="Genomic_DNA"/>
</dbReference>
<reference evidence="2" key="1">
    <citation type="journal article" date="2010" name="Nat. Biotechnol.">
        <title>Draft genome sequence of the oilseed species Ricinus communis.</title>
        <authorList>
            <person name="Chan A.P."/>
            <person name="Crabtree J."/>
            <person name="Zhao Q."/>
            <person name="Lorenzi H."/>
            <person name="Orvis J."/>
            <person name="Puiu D."/>
            <person name="Melake-Berhan A."/>
            <person name="Jones K.M."/>
            <person name="Redman J."/>
            <person name="Chen G."/>
            <person name="Cahoon E.B."/>
            <person name="Gedil M."/>
            <person name="Stanke M."/>
            <person name="Haas B.J."/>
            <person name="Wortman J.R."/>
            <person name="Fraser-Liggett C.M."/>
            <person name="Ravel J."/>
            <person name="Rabinowicz P.D."/>
        </authorList>
    </citation>
    <scope>NUCLEOTIDE SEQUENCE [LARGE SCALE GENOMIC DNA]</scope>
    <source>
        <strain evidence="2">cv. Hale</strain>
    </source>
</reference>
<dbReference type="InterPro" id="IPR032675">
    <property type="entry name" value="LRR_dom_sf"/>
</dbReference>
<dbReference type="SUPFAM" id="SSF52058">
    <property type="entry name" value="L domain-like"/>
    <property type="match status" value="1"/>
</dbReference>
<protein>
    <recommendedName>
        <fullName evidence="3">Leucine-rich repeat-containing N-terminal plant-type domain-containing protein</fullName>
    </recommendedName>
</protein>
<dbReference type="Proteomes" id="UP000008311">
    <property type="component" value="Unassembled WGS sequence"/>
</dbReference>
<evidence type="ECO:0008006" key="3">
    <source>
        <dbReference type="Google" id="ProtNLM"/>
    </source>
</evidence>
<sequence length="118" mass="13389">MLPKAAAAAAPSNASSKNLELEARALNQSGWWWCNQDTSEDHCQWYGINCNSAGSITKIDFHFYYYGYNCNNDIRYIEKLSFSSLPNLISFNLSRCAFHGSITFELGKLSRLKYLDLS</sequence>
<accession>B9S9R5</accession>
<proteinExistence type="predicted"/>
<evidence type="ECO:0000313" key="1">
    <source>
        <dbReference type="EMBL" id="EEF39585.1"/>
    </source>
</evidence>
<dbReference type="AlphaFoldDB" id="B9S9R5"/>
<name>B9S9R5_RICCO</name>
<gene>
    <name evidence="1" type="ORF">RCOM_0521590</name>
</gene>
<dbReference type="Gene3D" id="3.80.10.10">
    <property type="entry name" value="Ribonuclease Inhibitor"/>
    <property type="match status" value="1"/>
</dbReference>
<dbReference type="InParanoid" id="B9S9R5"/>